<reference evidence="1" key="1">
    <citation type="submission" date="2020-10" db="EMBL/GenBank/DDBJ databases">
        <title>Genome sequence of the unusual species of purple photosynthetic bacteria, Phaeovibrio sulfidiphilus DSM 23193, type strain.</title>
        <authorList>
            <person name="Kyndt J.A."/>
            <person name="Meyer T.E."/>
        </authorList>
    </citation>
    <scope>NUCLEOTIDE SEQUENCE</scope>
    <source>
        <strain evidence="1">DSM 23193</strain>
    </source>
</reference>
<protein>
    <submittedName>
        <fullName evidence="1">Uncharacterized protein</fullName>
    </submittedName>
</protein>
<dbReference type="RefSeq" id="WP_192534501.1">
    <property type="nucleotide sequence ID" value="NZ_JACZHT010000005.1"/>
</dbReference>
<organism evidence="1 2">
    <name type="scientific">Phaeovibrio sulfidiphilus</name>
    <dbReference type="NCBI Taxonomy" id="1220600"/>
    <lineage>
        <taxon>Bacteria</taxon>
        <taxon>Pseudomonadati</taxon>
        <taxon>Pseudomonadota</taxon>
        <taxon>Alphaproteobacteria</taxon>
        <taxon>Rhodospirillales</taxon>
        <taxon>Rhodospirillaceae</taxon>
        <taxon>Phaeovibrio</taxon>
    </lineage>
</organism>
<accession>A0A8J6YQL2</accession>
<sequence length="121" mass="12874">MAHTLCLTPGGWDLQLDGRGGIRTVEGSAATLQNVACAVRLFTRDACLDRTRGIAHFETDISGRLNLPLLTTRVNRAAREVPGVVRADTRVSGFEGRALQATIRVTTGDGSTSVLPFRAPG</sequence>
<dbReference type="Proteomes" id="UP000631034">
    <property type="component" value="Unassembled WGS sequence"/>
</dbReference>
<name>A0A8J6YQL2_9PROT</name>
<dbReference type="AlphaFoldDB" id="A0A8J6YQL2"/>
<evidence type="ECO:0000313" key="1">
    <source>
        <dbReference type="EMBL" id="MBE1237492.1"/>
    </source>
</evidence>
<dbReference type="EMBL" id="JACZHT010000005">
    <property type="protein sequence ID" value="MBE1237492.1"/>
    <property type="molecule type" value="Genomic_DNA"/>
</dbReference>
<evidence type="ECO:0000313" key="2">
    <source>
        <dbReference type="Proteomes" id="UP000631034"/>
    </source>
</evidence>
<proteinExistence type="predicted"/>
<gene>
    <name evidence="1" type="ORF">IHV25_07505</name>
</gene>
<comment type="caution">
    <text evidence="1">The sequence shown here is derived from an EMBL/GenBank/DDBJ whole genome shotgun (WGS) entry which is preliminary data.</text>
</comment>
<keyword evidence="2" id="KW-1185">Reference proteome</keyword>